<evidence type="ECO:0000313" key="9">
    <source>
        <dbReference type="EMBL" id="KAK6636129.1"/>
    </source>
</evidence>
<evidence type="ECO:0000256" key="5">
    <source>
        <dbReference type="ARBA" id="ARBA00022786"/>
    </source>
</evidence>
<dbReference type="Pfam" id="PF00632">
    <property type="entry name" value="HECT"/>
    <property type="match status" value="1"/>
</dbReference>
<organism evidence="9 10">
    <name type="scientific">Polyplax serrata</name>
    <name type="common">Common mouse louse</name>
    <dbReference type="NCBI Taxonomy" id="468196"/>
    <lineage>
        <taxon>Eukaryota</taxon>
        <taxon>Metazoa</taxon>
        <taxon>Ecdysozoa</taxon>
        <taxon>Arthropoda</taxon>
        <taxon>Hexapoda</taxon>
        <taxon>Insecta</taxon>
        <taxon>Pterygota</taxon>
        <taxon>Neoptera</taxon>
        <taxon>Paraneoptera</taxon>
        <taxon>Psocodea</taxon>
        <taxon>Troctomorpha</taxon>
        <taxon>Phthiraptera</taxon>
        <taxon>Anoplura</taxon>
        <taxon>Polyplacidae</taxon>
        <taxon>Polyplax</taxon>
    </lineage>
</organism>
<comment type="pathway">
    <text evidence="2">Protein modification; protein ubiquitination.</text>
</comment>
<accession>A0AAN8S4G9</accession>
<dbReference type="AlphaFoldDB" id="A0AAN8S4G9"/>
<dbReference type="InterPro" id="IPR035983">
    <property type="entry name" value="Hect_E3_ubiquitin_ligase"/>
</dbReference>
<evidence type="ECO:0000256" key="2">
    <source>
        <dbReference type="ARBA" id="ARBA00004906"/>
    </source>
</evidence>
<dbReference type="InterPro" id="IPR014756">
    <property type="entry name" value="Ig_E-set"/>
</dbReference>
<dbReference type="InterPro" id="IPR017868">
    <property type="entry name" value="Filamin/ABP280_repeat-like"/>
</dbReference>
<reference evidence="9 10" key="1">
    <citation type="submission" date="2023-10" db="EMBL/GenBank/DDBJ databases">
        <title>Genomes of two closely related lineages of the louse Polyplax serrata with different host specificities.</title>
        <authorList>
            <person name="Martinu J."/>
            <person name="Tarabai H."/>
            <person name="Stefka J."/>
            <person name="Hypsa V."/>
        </authorList>
    </citation>
    <scope>NUCLEOTIDE SEQUENCE [LARGE SCALE GENOMIC DNA]</scope>
    <source>
        <strain evidence="9">HR10_N</strain>
    </source>
</reference>
<dbReference type="EC" id="2.3.2.26" evidence="3"/>
<comment type="caution">
    <text evidence="7">Lacks conserved residue(s) required for the propagation of feature annotation.</text>
</comment>
<dbReference type="GO" id="GO:0005829">
    <property type="term" value="C:cytosol"/>
    <property type="evidence" value="ECO:0007669"/>
    <property type="project" value="TreeGrafter"/>
</dbReference>
<dbReference type="Gene3D" id="2.60.40.10">
    <property type="entry name" value="Immunoglobulins"/>
    <property type="match status" value="1"/>
</dbReference>
<dbReference type="Gene3D" id="3.90.1750.10">
    <property type="entry name" value="Hect, E3 ligase catalytic domains"/>
    <property type="match status" value="1"/>
</dbReference>
<dbReference type="GO" id="GO:0000209">
    <property type="term" value="P:protein polyubiquitination"/>
    <property type="evidence" value="ECO:0007669"/>
    <property type="project" value="TreeGrafter"/>
</dbReference>
<feature type="domain" description="HECT" evidence="8">
    <location>
        <begin position="758"/>
        <end position="977"/>
    </location>
</feature>
<evidence type="ECO:0000256" key="6">
    <source>
        <dbReference type="PROSITE-ProRule" id="PRU00087"/>
    </source>
</evidence>
<dbReference type="SMART" id="SM00119">
    <property type="entry name" value="HECTc"/>
    <property type="match status" value="1"/>
</dbReference>
<evidence type="ECO:0000256" key="3">
    <source>
        <dbReference type="ARBA" id="ARBA00012485"/>
    </source>
</evidence>
<sequence length="981" mass="113242">MIIDKLIRLSHDNSQYGWCRLFVCLQNFGTGKTKVLSDISERRTTTNFLVLRYLDSFLIMRWHEMAIDQAELEHKVNNFKRDASKVEILFEEFMAVERRAKEFGFGVWPLPWLYEKLKKKWKRSSLEEISKVLAFNEEICQSIASTRLKLDENTEAISETDRNAEISLRQSIRDCEMVMNEMEVRLAKFDGVLKSFSSGSEDNESERGSRTKSSRRCAQLNRLPDVSSKDREKLHRASYSLQKRLILKKWLTVNKIEHLYSRLLEVGVTSLDEVYFLDSIQVGKFNESDYSVLNNARQVLPVESDDLENLKSHLWNNVLEESQNEDLWSWGSLAVLSVTISSLVAFAIMALPYFIPKAKPSLLQYVTGKYLQPSNCKVFFEWEDPKMVGETFVFTVMFYQRNGQAYPICNTDNLNVEVSEGNRRIATICQLGGSDPNQANIARIKFTARRSGLYKIAVQVNGCHVRGSPFFKNFCSGPPDPNKTQLLKHSSIVVCTSGITHSLAIEPRDEFNNLCLFNKQTLAVKGYKVTIRKPDSEDSVSCDISLVYDGINKKINVALKFTVEGCYHSSILLNDQKICNGDFDIIVLNSSDAELIQKNVASKNHEICYEARLLKLQTENLPKPKKVFCYISPKQVIIKEFLLKFIPKRLLTFRLCPSTKQFYFHGNSNQYGWPTFAIDDGSQPRIELASSERDIIAATFTHFLLKNIGGSETFKDKQDFFYHEIRKYHQKHHHEKVQIKIHREKLLESSIRATKNFSVSDWCRNFEITFYGEQGLDWGGVRREWFNLVCSALFDARNELFTSFSDNQQALVHPNPKRPTSLKLKIFEFAGRIVGKCLFESALGGKFRQMVNARFTRSFLAQIIGLRIHYKYFEQDDPDLYLSKIRYIEDHDVDEMDLYFVEEEYCVSGQLTRTIELIPNGAKIRVSNDTKQHYLDCLAQYKLASTVKAEVDHFLKGLNELIPDSLLSIFDENELEINTKL</sequence>
<name>A0AAN8S4G9_POLSC</name>
<keyword evidence="4" id="KW-0808">Transferase</keyword>
<proteinExistence type="predicted"/>
<dbReference type="Proteomes" id="UP001372834">
    <property type="component" value="Unassembled WGS sequence"/>
</dbReference>
<dbReference type="GO" id="GO:0009966">
    <property type="term" value="P:regulation of signal transduction"/>
    <property type="evidence" value="ECO:0007669"/>
    <property type="project" value="UniProtKB-ARBA"/>
</dbReference>
<dbReference type="InterPro" id="IPR000569">
    <property type="entry name" value="HECT_dom"/>
</dbReference>
<comment type="caution">
    <text evidence="9">The sequence shown here is derived from an EMBL/GenBank/DDBJ whole genome shotgun (WGS) entry which is preliminary data.</text>
</comment>
<dbReference type="GO" id="GO:0043066">
    <property type="term" value="P:negative regulation of apoptotic process"/>
    <property type="evidence" value="ECO:0007669"/>
    <property type="project" value="TreeGrafter"/>
</dbReference>
<dbReference type="GO" id="GO:0061630">
    <property type="term" value="F:ubiquitin protein ligase activity"/>
    <property type="evidence" value="ECO:0007669"/>
    <property type="project" value="UniProtKB-EC"/>
</dbReference>
<evidence type="ECO:0000256" key="4">
    <source>
        <dbReference type="ARBA" id="ARBA00022679"/>
    </source>
</evidence>
<dbReference type="PANTHER" id="PTHR11254:SF340">
    <property type="entry name" value="APOPTOSIS-RESISTANT E3 UBIQUITIN PROTEIN LIGASE 1"/>
    <property type="match status" value="1"/>
</dbReference>
<keyword evidence="5 7" id="KW-0833">Ubl conjugation pathway</keyword>
<dbReference type="SUPFAM" id="SSF81296">
    <property type="entry name" value="E set domains"/>
    <property type="match status" value="1"/>
</dbReference>
<feature type="repeat" description="Filamin" evidence="6">
    <location>
        <begin position="366"/>
        <end position="474"/>
    </location>
</feature>
<comment type="catalytic activity">
    <reaction evidence="1">
        <text>S-ubiquitinyl-[E2 ubiquitin-conjugating enzyme]-L-cysteine + [acceptor protein]-L-lysine = [E2 ubiquitin-conjugating enzyme]-L-cysteine + N(6)-ubiquitinyl-[acceptor protein]-L-lysine.</text>
        <dbReference type="EC" id="2.3.2.26"/>
    </reaction>
</comment>
<dbReference type="Gene3D" id="3.30.2160.10">
    <property type="entry name" value="Hect, E3 ligase catalytic domain"/>
    <property type="match status" value="1"/>
</dbReference>
<evidence type="ECO:0000313" key="10">
    <source>
        <dbReference type="Proteomes" id="UP001372834"/>
    </source>
</evidence>
<protein>
    <recommendedName>
        <fullName evidence="3">HECT-type E3 ubiquitin transferase</fullName>
        <ecNumber evidence="3">2.3.2.26</ecNumber>
    </recommendedName>
</protein>
<dbReference type="FunFam" id="3.30.2160.10:FF:000008">
    <property type="entry name" value="Apoptosis-resistant E3 ubiquitin protein ligase 1"/>
    <property type="match status" value="1"/>
</dbReference>
<dbReference type="Pfam" id="PF00630">
    <property type="entry name" value="Filamin"/>
    <property type="match status" value="1"/>
</dbReference>
<dbReference type="SUPFAM" id="SSF56204">
    <property type="entry name" value="Hect, E3 ligase catalytic domain"/>
    <property type="match status" value="1"/>
</dbReference>
<dbReference type="FunFam" id="2.60.40.10:FF:000975">
    <property type="entry name" value="Uncharacterized protein, isoform D"/>
    <property type="match status" value="1"/>
</dbReference>
<dbReference type="PROSITE" id="PS50194">
    <property type="entry name" value="FILAMIN_REPEAT"/>
    <property type="match status" value="1"/>
</dbReference>
<gene>
    <name evidence="9" type="ORF">RUM43_009781</name>
</gene>
<dbReference type="InterPro" id="IPR058738">
    <property type="entry name" value="PH-like_AREL1"/>
</dbReference>
<dbReference type="PANTHER" id="PTHR11254">
    <property type="entry name" value="HECT DOMAIN UBIQUITIN-PROTEIN LIGASE"/>
    <property type="match status" value="1"/>
</dbReference>
<evidence type="ECO:0000256" key="7">
    <source>
        <dbReference type="PROSITE-ProRule" id="PRU00104"/>
    </source>
</evidence>
<dbReference type="GO" id="GO:0006511">
    <property type="term" value="P:ubiquitin-dependent protein catabolic process"/>
    <property type="evidence" value="ECO:0007669"/>
    <property type="project" value="TreeGrafter"/>
</dbReference>
<dbReference type="InterPro" id="IPR013783">
    <property type="entry name" value="Ig-like_fold"/>
</dbReference>
<evidence type="ECO:0000259" key="8">
    <source>
        <dbReference type="PROSITE" id="PS50237"/>
    </source>
</evidence>
<dbReference type="PROSITE" id="PS50237">
    <property type="entry name" value="HECT"/>
    <property type="match status" value="1"/>
</dbReference>
<dbReference type="EMBL" id="JAWJWE010000004">
    <property type="protein sequence ID" value="KAK6636129.1"/>
    <property type="molecule type" value="Genomic_DNA"/>
</dbReference>
<dbReference type="Pfam" id="PF25916">
    <property type="entry name" value="AREL1_PH-like"/>
    <property type="match status" value="1"/>
</dbReference>
<evidence type="ECO:0000256" key="1">
    <source>
        <dbReference type="ARBA" id="ARBA00000885"/>
    </source>
</evidence>
<dbReference type="InterPro" id="IPR050409">
    <property type="entry name" value="E3_ubiq-protein_ligase"/>
</dbReference>